<evidence type="ECO:0000313" key="4">
    <source>
        <dbReference type="EMBL" id="MBO1835035.1"/>
    </source>
</evidence>
<evidence type="ECO:0000256" key="1">
    <source>
        <dbReference type="SAM" id="Phobius"/>
    </source>
</evidence>
<dbReference type="EMBL" id="AP018360">
    <property type="protein sequence ID" value="BBA45586.1"/>
    <property type="molecule type" value="Genomic_DNA"/>
</dbReference>
<evidence type="ECO:0000313" key="3">
    <source>
        <dbReference type="EMBL" id="MBK1932110.1"/>
    </source>
</evidence>
<dbReference type="Proteomes" id="UP001220209">
    <property type="component" value="Plasmid unnamed1"/>
</dbReference>
<keyword evidence="1" id="KW-0812">Transmembrane</keyword>
<dbReference type="EMBL" id="JAENIB010000007">
    <property type="protein sequence ID" value="MBK1932110.1"/>
    <property type="molecule type" value="Genomic_DNA"/>
</dbReference>
<dbReference type="Proteomes" id="UP000664048">
    <property type="component" value="Unassembled WGS sequence"/>
</dbReference>
<dbReference type="Proteomes" id="UP000611459">
    <property type="component" value="Unassembled WGS sequence"/>
</dbReference>
<dbReference type="EMBL" id="CP090643">
    <property type="protein sequence ID" value="WFN23408.1"/>
    <property type="molecule type" value="Genomic_DNA"/>
</dbReference>
<keyword evidence="6" id="KW-1185">Reference proteome</keyword>
<dbReference type="GeneID" id="71059966"/>
<reference evidence="2" key="1">
    <citation type="journal article" date="2016" name="Biosci. Biotechnol. Biochem.">
        <title>Bioconversion of AHX to AOH by resting cells of Burkholderia contaminans CH-1.</title>
        <authorList>
            <person name="Choi J.H."/>
            <person name="Kikuchi A."/>
            <person name="Pumkaeo P."/>
            <person name="Hirai H."/>
            <person name="Tokuyama S."/>
            <person name="Kawagishi H."/>
        </authorList>
    </citation>
    <scope>NUCLEOTIDE SEQUENCE</scope>
    <source>
        <strain evidence="2">CH-1</strain>
        <plasmid evidence="2">pBC453</plasmid>
    </source>
</reference>
<sequence>MRTSPIIQAIVNPKMSGGLSGAHTAVIYGTAGAGAYLAYQWHWWAPVFPILGAFIAQAYFKNQFRHDLFSTEIRKNYDKMADRYHPWPRETLLGRGQRPKGFGRDLRG</sequence>
<keyword evidence="1" id="KW-0472">Membrane</keyword>
<gene>
    <name evidence="2" type="ORF">BCCH1_80970</name>
    <name evidence="4" type="ORF">J4M89_37210</name>
    <name evidence="3" type="ORF">JIN94_19665</name>
    <name evidence="5" type="ORF">LXE91_40470</name>
</gene>
<evidence type="ECO:0000313" key="7">
    <source>
        <dbReference type="Proteomes" id="UP001220209"/>
    </source>
</evidence>
<proteinExistence type="predicted"/>
<reference evidence="2" key="2">
    <citation type="journal article" date="2017" name="Genome Announc.">
        <title>High-Quality Draft Genome Sequence of Burkholderia contaminans CH-1, a Gram-Negative Bacterium That Metabolizes 2-Azahypoxanthine, a Plant Growth-Regulating Compound.</title>
        <authorList>
            <person name="Choi J.-H."/>
            <person name="Sugiura H."/>
            <person name="Moriuchi R."/>
            <person name="Kawagishi H."/>
            <person name="Dohra H."/>
        </authorList>
    </citation>
    <scope>NUCLEOTIDE SEQUENCE</scope>
    <source>
        <strain evidence="2">CH-1</strain>
        <plasmid evidence="2">pBC453</plasmid>
    </source>
</reference>
<reference evidence="5 7" key="5">
    <citation type="submission" date="2021-12" db="EMBL/GenBank/DDBJ databases">
        <title>Genomic and phenotypic characterization of three Burkholderia contaminans isolates recovered from different sources.</title>
        <authorList>
            <person name="Lopez De Volder A."/>
            <person name="Fan Y."/>
            <person name="Nunvar J."/>
            <person name="Herrera T."/>
            <person name="Timp W."/>
            <person name="Degrossi J."/>
        </authorList>
    </citation>
    <scope>NUCLEOTIDE SEQUENCE [LARGE SCALE GENOMIC DNA]</scope>
    <source>
        <strain evidence="5 7">LMG 23361</strain>
        <plasmid evidence="5 7">unnamed1</plasmid>
    </source>
</reference>
<geneLocation type="plasmid" evidence="2">
    <name>pBC453</name>
</geneLocation>
<dbReference type="OrthoDB" id="9134070at2"/>
<dbReference type="RefSeq" id="WP_046543860.1">
    <property type="nucleotide sequence ID" value="NZ_AP018360.1"/>
</dbReference>
<feature type="transmembrane region" description="Helical" evidence="1">
    <location>
        <begin position="41"/>
        <end position="60"/>
    </location>
</feature>
<reference evidence="3" key="3">
    <citation type="submission" date="2021-01" db="EMBL/GenBank/DDBJ databases">
        <title>Outbreak of Burkholderia contaminns endophthalmitis traced to a clinical ventilation system.</title>
        <authorList>
            <person name="Lipuma J."/>
            <person name="Spilker T."/>
            <person name="Kratholm J."/>
        </authorList>
    </citation>
    <scope>NUCLEOTIDE SEQUENCE</scope>
    <source>
        <strain evidence="3">HI4954</strain>
    </source>
</reference>
<geneLocation type="plasmid" evidence="5 7">
    <name>unnamed1</name>
</geneLocation>
<dbReference type="AlphaFoldDB" id="A0A286T7H4"/>
<keyword evidence="1" id="KW-1133">Transmembrane helix</keyword>
<reference evidence="4 6" key="4">
    <citation type="submission" date="2021-03" db="EMBL/GenBank/DDBJ databases">
        <title>Clinical course, treatment and visual outcome of an outbreak of Burkholderia contaminans endophthalmitis following cataract surgery.</title>
        <authorList>
            <person name="Lind C."/>
            <person name="Olsen K."/>
            <person name="Angelsen N.K."/>
            <person name="Krefting E.A."/>
            <person name="Fossen K."/>
            <person name="Gravningen K."/>
            <person name="Depoorter E."/>
            <person name="Vandamme P."/>
            <person name="Bertelsen G."/>
        </authorList>
    </citation>
    <scope>NUCLEOTIDE SEQUENCE [LARGE SCALE GENOMIC DNA]</scope>
    <source>
        <strain evidence="4 6">51242556</strain>
    </source>
</reference>
<keyword evidence="2" id="KW-0614">Plasmid</keyword>
<evidence type="ECO:0000313" key="5">
    <source>
        <dbReference type="EMBL" id="WFN23408.1"/>
    </source>
</evidence>
<dbReference type="EMBL" id="JAGEMX010000025">
    <property type="protein sequence ID" value="MBO1835035.1"/>
    <property type="molecule type" value="Genomic_DNA"/>
</dbReference>
<accession>A0A286T7H4</accession>
<evidence type="ECO:0000313" key="6">
    <source>
        <dbReference type="Proteomes" id="UP000664048"/>
    </source>
</evidence>
<organism evidence="2">
    <name type="scientific">Burkholderia contaminans</name>
    <dbReference type="NCBI Taxonomy" id="488447"/>
    <lineage>
        <taxon>Bacteria</taxon>
        <taxon>Pseudomonadati</taxon>
        <taxon>Pseudomonadota</taxon>
        <taxon>Betaproteobacteria</taxon>
        <taxon>Burkholderiales</taxon>
        <taxon>Burkholderiaceae</taxon>
        <taxon>Burkholderia</taxon>
        <taxon>Burkholderia cepacia complex</taxon>
    </lineage>
</organism>
<protein>
    <submittedName>
        <fullName evidence="2">Uncharacterized protein</fullName>
    </submittedName>
</protein>
<evidence type="ECO:0000313" key="2">
    <source>
        <dbReference type="EMBL" id="BBA45586.1"/>
    </source>
</evidence>
<name>A0A286T7H4_9BURK</name>